<protein>
    <submittedName>
        <fullName evidence="1">Uncharacterized protein</fullName>
    </submittedName>
</protein>
<dbReference type="RefSeq" id="WP_231486040.1">
    <property type="nucleotide sequence ID" value="NZ_BAAAZO010000011.1"/>
</dbReference>
<accession>A0ABP7ADT2</accession>
<dbReference type="Proteomes" id="UP001501074">
    <property type="component" value="Unassembled WGS sequence"/>
</dbReference>
<keyword evidence="2" id="KW-1185">Reference proteome</keyword>
<organism evidence="1 2">
    <name type="scientific">Kineosporia mesophila</name>
    <dbReference type="NCBI Taxonomy" id="566012"/>
    <lineage>
        <taxon>Bacteria</taxon>
        <taxon>Bacillati</taxon>
        <taxon>Actinomycetota</taxon>
        <taxon>Actinomycetes</taxon>
        <taxon>Kineosporiales</taxon>
        <taxon>Kineosporiaceae</taxon>
        <taxon>Kineosporia</taxon>
    </lineage>
</organism>
<gene>
    <name evidence="1" type="ORF">GCM10022223_54590</name>
</gene>
<evidence type="ECO:0000313" key="1">
    <source>
        <dbReference type="EMBL" id="GAA3630009.1"/>
    </source>
</evidence>
<comment type="caution">
    <text evidence="1">The sequence shown here is derived from an EMBL/GenBank/DDBJ whole genome shotgun (WGS) entry which is preliminary data.</text>
</comment>
<evidence type="ECO:0000313" key="2">
    <source>
        <dbReference type="Proteomes" id="UP001501074"/>
    </source>
</evidence>
<proteinExistence type="predicted"/>
<reference evidence="2" key="1">
    <citation type="journal article" date="2019" name="Int. J. Syst. Evol. Microbiol.">
        <title>The Global Catalogue of Microorganisms (GCM) 10K type strain sequencing project: providing services to taxonomists for standard genome sequencing and annotation.</title>
        <authorList>
            <consortium name="The Broad Institute Genomics Platform"/>
            <consortium name="The Broad Institute Genome Sequencing Center for Infectious Disease"/>
            <person name="Wu L."/>
            <person name="Ma J."/>
        </authorList>
    </citation>
    <scope>NUCLEOTIDE SEQUENCE [LARGE SCALE GENOMIC DNA]</scope>
    <source>
        <strain evidence="2">JCM 16902</strain>
    </source>
</reference>
<dbReference type="EMBL" id="BAAAZO010000011">
    <property type="protein sequence ID" value="GAA3630009.1"/>
    <property type="molecule type" value="Genomic_DNA"/>
</dbReference>
<sequence length="107" mass="11828">MRQIQHPQGHRWVTTSVVDEEAIDHERTIGVVAVTGDEVSVRVAQRIDFDLTAVPVSIRASAPRITLGALFEMTPHQTRELAHHLWKAASFAEETTGVLRPKLVIGA</sequence>
<name>A0ABP7ADT2_9ACTN</name>